<dbReference type="RefSeq" id="WP_074204335.1">
    <property type="nucleotide sequence ID" value="NZ_FSQW01000001.1"/>
</dbReference>
<dbReference type="OrthoDB" id="4235906at2"/>
<protein>
    <submittedName>
        <fullName evidence="2">Acyl dehydratase</fullName>
    </submittedName>
</protein>
<accession>A0A1N6D1N2</accession>
<dbReference type="PANTHER" id="PTHR43664:SF1">
    <property type="entry name" value="BETA-METHYLMALYL-COA DEHYDRATASE"/>
    <property type="match status" value="1"/>
</dbReference>
<dbReference type="PANTHER" id="PTHR43664">
    <property type="entry name" value="MONOAMINE OXIDASE-RELATED"/>
    <property type="match status" value="1"/>
</dbReference>
<gene>
    <name evidence="2" type="ORF">SAMN02745824_1418</name>
</gene>
<dbReference type="InterPro" id="IPR029069">
    <property type="entry name" value="HotDog_dom_sf"/>
</dbReference>
<name>A0A1N6D1N2_9SPHN</name>
<dbReference type="STRING" id="1123272.SAMN02745824_1418"/>
<dbReference type="InterPro" id="IPR039569">
    <property type="entry name" value="FAS1-like_DH_region"/>
</dbReference>
<dbReference type="CDD" id="cd03441">
    <property type="entry name" value="R_hydratase_like"/>
    <property type="match status" value="1"/>
</dbReference>
<dbReference type="AlphaFoldDB" id="A0A1N6D1N2"/>
<dbReference type="Proteomes" id="UP000185192">
    <property type="component" value="Unassembled WGS sequence"/>
</dbReference>
<evidence type="ECO:0000313" key="2">
    <source>
        <dbReference type="EMBL" id="SIN64634.1"/>
    </source>
</evidence>
<dbReference type="InterPro" id="IPR052342">
    <property type="entry name" value="MCH/BMMD"/>
</dbReference>
<dbReference type="EMBL" id="FSQW01000001">
    <property type="protein sequence ID" value="SIN64634.1"/>
    <property type="molecule type" value="Genomic_DNA"/>
</dbReference>
<proteinExistence type="predicted"/>
<reference evidence="3" key="1">
    <citation type="submission" date="2016-11" db="EMBL/GenBank/DDBJ databases">
        <authorList>
            <person name="Varghese N."/>
            <person name="Submissions S."/>
        </authorList>
    </citation>
    <scope>NUCLEOTIDE SEQUENCE [LARGE SCALE GENOMIC DNA]</scope>
    <source>
        <strain evidence="3">DSM 22363</strain>
    </source>
</reference>
<dbReference type="Pfam" id="PF13452">
    <property type="entry name" value="FAS1_DH_region"/>
    <property type="match status" value="1"/>
</dbReference>
<evidence type="ECO:0000259" key="1">
    <source>
        <dbReference type="Pfam" id="PF13452"/>
    </source>
</evidence>
<organism evidence="2 3">
    <name type="scientific">Parasphingorhabdus marina DSM 22363</name>
    <dbReference type="NCBI Taxonomy" id="1123272"/>
    <lineage>
        <taxon>Bacteria</taxon>
        <taxon>Pseudomonadati</taxon>
        <taxon>Pseudomonadota</taxon>
        <taxon>Alphaproteobacteria</taxon>
        <taxon>Sphingomonadales</taxon>
        <taxon>Sphingomonadaceae</taxon>
        <taxon>Parasphingorhabdus</taxon>
    </lineage>
</organism>
<evidence type="ECO:0000313" key="3">
    <source>
        <dbReference type="Proteomes" id="UP000185192"/>
    </source>
</evidence>
<dbReference type="Gene3D" id="3.10.129.10">
    <property type="entry name" value="Hotdog Thioesterase"/>
    <property type="match status" value="2"/>
</dbReference>
<keyword evidence="3" id="KW-1185">Reference proteome</keyword>
<sequence length="423" mass="47290">MAAQKDIYAESTSGVLKDEDIEAARLLLGHNQAHIFPEYHTQAETDSIRNFATSYGDNNPLHCDADYAAGTRWEGQVAPAIMAAVINKPLKGDRIPQDIRAKTKGLFKGLHTFVSGSNWTWYNRIRPGDAIYSYVGDEGLEVKESEFAGRTLVRTRRDVKFNQRGEVVAVYRTIYINAERKAAKKKKKYTIEPASWTKEQIAEIDAAYAAEQRRGGEPRYWEDVQVGDAIDPIQKGPLTATEVMVFHAGGYAWNPQFGRLAASRVASLDRVKGPQAYVPNQAGVPDSAYRVHWDNDWAQAIGVPAAYDYGVMRECWMHHAVSDWMGDDAVILHQEDTVRKFNYLGDLQTVTGEITDKRMEGDQALVDIKVKCTSQRDEDTAFGEFVVALPSRENGEAGYAAVPSELSERAEEMLARHHELSAE</sequence>
<dbReference type="SUPFAM" id="SSF54637">
    <property type="entry name" value="Thioesterase/thiol ester dehydrase-isomerase"/>
    <property type="match status" value="2"/>
</dbReference>
<feature type="domain" description="FAS1-like dehydratase" evidence="1">
    <location>
        <begin position="42"/>
        <end position="169"/>
    </location>
</feature>